<keyword evidence="5" id="KW-0255">Endonuclease</keyword>
<feature type="domain" description="Type I restriction modification DNA specificity" evidence="4">
    <location>
        <begin position="196"/>
        <end position="367"/>
    </location>
</feature>
<dbReference type="OrthoDB" id="667970at2"/>
<protein>
    <submittedName>
        <fullName evidence="5">Restriction endonuclease subunit S</fullName>
    </submittedName>
</protein>
<dbReference type="Proteomes" id="UP000294814">
    <property type="component" value="Unassembled WGS sequence"/>
</dbReference>
<accession>A0A4R5F6V6</accession>
<comment type="similarity">
    <text evidence="1">Belongs to the type-I restriction system S methylase family.</text>
</comment>
<evidence type="ECO:0000256" key="3">
    <source>
        <dbReference type="ARBA" id="ARBA00023125"/>
    </source>
</evidence>
<dbReference type="InterPro" id="IPR000055">
    <property type="entry name" value="Restrct_endonuc_typeI_TRD"/>
</dbReference>
<dbReference type="RefSeq" id="WP_131916581.1">
    <property type="nucleotide sequence ID" value="NZ_SMLG01000008.1"/>
</dbReference>
<gene>
    <name evidence="5" type="ORF">E0I26_11290</name>
</gene>
<dbReference type="Gene3D" id="1.10.287.1120">
    <property type="entry name" value="Bipartite methylase S protein"/>
    <property type="match status" value="1"/>
</dbReference>
<reference evidence="5 6" key="1">
    <citation type="submission" date="2019-03" db="EMBL/GenBank/DDBJ databases">
        <title>Novel species of Flavobacterium.</title>
        <authorList>
            <person name="Liu Q."/>
            <person name="Xin Y.-H."/>
        </authorList>
    </citation>
    <scope>NUCLEOTIDE SEQUENCE [LARGE SCALE GENOMIC DNA]</scope>
    <source>
        <strain evidence="5 6">LB3P52</strain>
    </source>
</reference>
<name>A0A4R5F6V6_9FLAO</name>
<dbReference type="Gene3D" id="3.90.220.20">
    <property type="entry name" value="DNA methylase specificity domains"/>
    <property type="match status" value="2"/>
</dbReference>
<evidence type="ECO:0000313" key="5">
    <source>
        <dbReference type="EMBL" id="TDE43190.1"/>
    </source>
</evidence>
<dbReference type="GO" id="GO:0004519">
    <property type="term" value="F:endonuclease activity"/>
    <property type="evidence" value="ECO:0007669"/>
    <property type="project" value="UniProtKB-KW"/>
</dbReference>
<evidence type="ECO:0000259" key="4">
    <source>
        <dbReference type="Pfam" id="PF01420"/>
    </source>
</evidence>
<organism evidence="5 6">
    <name type="scientific">Flavobacterium rhamnosiphilum</name>
    <dbReference type="NCBI Taxonomy" id="2541724"/>
    <lineage>
        <taxon>Bacteria</taxon>
        <taxon>Pseudomonadati</taxon>
        <taxon>Bacteroidota</taxon>
        <taxon>Flavobacteriia</taxon>
        <taxon>Flavobacteriales</taxon>
        <taxon>Flavobacteriaceae</taxon>
        <taxon>Flavobacterium</taxon>
    </lineage>
</organism>
<dbReference type="Pfam" id="PF01420">
    <property type="entry name" value="Methylase_S"/>
    <property type="match status" value="2"/>
</dbReference>
<dbReference type="InterPro" id="IPR052021">
    <property type="entry name" value="Type-I_RS_S_subunit"/>
</dbReference>
<keyword evidence="2" id="KW-0680">Restriction system</keyword>
<dbReference type="CDD" id="cd17288">
    <property type="entry name" value="RMtype1_S_LlaAI06ORF1089P_TRD1-CR1_like"/>
    <property type="match status" value="1"/>
</dbReference>
<sequence length="386" mass="44410">MTNETVVPQLRFPEYNNEWCTKSISEVLKIGSGSDYKHLSQGNVPVFGTGGIMTYVNDFLYDGETVCIGRKGTIDKPVYFNGKIWTVDTLFYTHSFNGLIPKFAYCLFQKINWKRYSEASGVPSLSKNTIEKIEIVLPSLPEQEKIASFLFSIDKQIHLLEKEKALLEKFKKGVFQKIFNQEIRFKDDNGNDFPAWEEKKLGDIGVNYNGLTGKSKEDFGSGKPYVQYKQIFDQSKIDVLKFQYVNVLENENQNTVEYGDILFTTSSETPNEIGTSSVMLDKIEDLYLNSFGFRPNSLEVLVPEFSRFYFQSHKIRTEIIKLAQGSIRYNLSKTEFLKLSISLPSKDEQSKIGKYLSQIETTIDKKVIEIENTYLFKKSLLQKMFV</sequence>
<dbReference type="PANTHER" id="PTHR30408:SF12">
    <property type="entry name" value="TYPE I RESTRICTION ENZYME MJAVIII SPECIFICITY SUBUNIT"/>
    <property type="match status" value="1"/>
</dbReference>
<feature type="domain" description="Type I restriction modification DNA specificity" evidence="4">
    <location>
        <begin position="17"/>
        <end position="168"/>
    </location>
</feature>
<comment type="caution">
    <text evidence="5">The sequence shown here is derived from an EMBL/GenBank/DDBJ whole genome shotgun (WGS) entry which is preliminary data.</text>
</comment>
<proteinExistence type="inferred from homology"/>
<keyword evidence="6" id="KW-1185">Reference proteome</keyword>
<keyword evidence="5" id="KW-0540">Nuclease</keyword>
<dbReference type="EMBL" id="SMLG01000008">
    <property type="protein sequence ID" value="TDE43190.1"/>
    <property type="molecule type" value="Genomic_DNA"/>
</dbReference>
<evidence type="ECO:0000313" key="6">
    <source>
        <dbReference type="Proteomes" id="UP000294814"/>
    </source>
</evidence>
<evidence type="ECO:0000256" key="2">
    <source>
        <dbReference type="ARBA" id="ARBA00022747"/>
    </source>
</evidence>
<dbReference type="GO" id="GO:0003677">
    <property type="term" value="F:DNA binding"/>
    <property type="evidence" value="ECO:0007669"/>
    <property type="project" value="UniProtKB-KW"/>
</dbReference>
<keyword evidence="5" id="KW-0378">Hydrolase</keyword>
<keyword evidence="3" id="KW-0238">DNA-binding</keyword>
<dbReference type="GO" id="GO:0009307">
    <property type="term" value="P:DNA restriction-modification system"/>
    <property type="evidence" value="ECO:0007669"/>
    <property type="project" value="UniProtKB-KW"/>
</dbReference>
<dbReference type="InterPro" id="IPR044946">
    <property type="entry name" value="Restrct_endonuc_typeI_TRD_sf"/>
</dbReference>
<dbReference type="SUPFAM" id="SSF116734">
    <property type="entry name" value="DNA methylase specificity domain"/>
    <property type="match status" value="2"/>
</dbReference>
<dbReference type="AlphaFoldDB" id="A0A4R5F6V6"/>
<dbReference type="PANTHER" id="PTHR30408">
    <property type="entry name" value="TYPE-1 RESTRICTION ENZYME ECOKI SPECIFICITY PROTEIN"/>
    <property type="match status" value="1"/>
</dbReference>
<evidence type="ECO:0000256" key="1">
    <source>
        <dbReference type="ARBA" id="ARBA00010923"/>
    </source>
</evidence>